<dbReference type="EMBL" id="JBHTCS010000009">
    <property type="protein sequence ID" value="MFC7447173.1"/>
    <property type="molecule type" value="Genomic_DNA"/>
</dbReference>
<dbReference type="RefSeq" id="WP_378402057.1">
    <property type="nucleotide sequence ID" value="NZ_JBHTCS010000009.1"/>
</dbReference>
<dbReference type="InterPro" id="IPR000182">
    <property type="entry name" value="GNAT_dom"/>
</dbReference>
<gene>
    <name evidence="2" type="ORF">ACFQS9_04625</name>
</gene>
<comment type="caution">
    <text evidence="2">The sequence shown here is derived from an EMBL/GenBank/DDBJ whole genome shotgun (WGS) entry which is preliminary data.</text>
</comment>
<proteinExistence type="predicted"/>
<feature type="domain" description="N-acetyltransferase" evidence="1">
    <location>
        <begin position="15"/>
        <end position="150"/>
    </location>
</feature>
<evidence type="ECO:0000259" key="1">
    <source>
        <dbReference type="PROSITE" id="PS51186"/>
    </source>
</evidence>
<dbReference type="CDD" id="cd04301">
    <property type="entry name" value="NAT_SF"/>
    <property type="match status" value="1"/>
</dbReference>
<protein>
    <submittedName>
        <fullName evidence="2">GNAT family N-acetyltransferase</fullName>
    </submittedName>
</protein>
<dbReference type="PROSITE" id="PS51186">
    <property type="entry name" value="GNAT"/>
    <property type="match status" value="1"/>
</dbReference>
<dbReference type="Pfam" id="PF13673">
    <property type="entry name" value="Acetyltransf_10"/>
    <property type="match status" value="1"/>
</dbReference>
<evidence type="ECO:0000313" key="2">
    <source>
        <dbReference type="EMBL" id="MFC7447173.1"/>
    </source>
</evidence>
<name>A0ABW2RUF6_9NOCA</name>
<accession>A0ABW2RUF6</accession>
<reference evidence="3" key="1">
    <citation type="journal article" date="2019" name="Int. J. Syst. Evol. Microbiol.">
        <title>The Global Catalogue of Microorganisms (GCM) 10K type strain sequencing project: providing services to taxonomists for standard genome sequencing and annotation.</title>
        <authorList>
            <consortium name="The Broad Institute Genomics Platform"/>
            <consortium name="The Broad Institute Genome Sequencing Center for Infectious Disease"/>
            <person name="Wu L."/>
            <person name="Ma J."/>
        </authorList>
    </citation>
    <scope>NUCLEOTIDE SEQUENCE [LARGE SCALE GENOMIC DNA]</scope>
    <source>
        <strain evidence="3">ICMP 19430</strain>
    </source>
</reference>
<sequence>MTATAALHRAWALDLDLRTLYDLLRLRVDVFVVEQACPYPELDGRDLLPDTRHLWIEQDGQVVCTLRLTEEHDGSTSYRIGRLCTRADARGHGHTTRLLRTALAEVGSAPCLLSAQSHLVDMYAKHGFTPDGEEFIEDGIPHVPMRRGGGEPWREV</sequence>
<keyword evidence="3" id="KW-1185">Reference proteome</keyword>
<dbReference type="Proteomes" id="UP001596484">
    <property type="component" value="Unassembled WGS sequence"/>
</dbReference>
<dbReference type="Gene3D" id="3.40.630.30">
    <property type="match status" value="1"/>
</dbReference>
<dbReference type="SUPFAM" id="SSF55729">
    <property type="entry name" value="Acyl-CoA N-acyltransferases (Nat)"/>
    <property type="match status" value="1"/>
</dbReference>
<dbReference type="InterPro" id="IPR016181">
    <property type="entry name" value="Acyl_CoA_acyltransferase"/>
</dbReference>
<evidence type="ECO:0000313" key="3">
    <source>
        <dbReference type="Proteomes" id="UP001596484"/>
    </source>
</evidence>
<organism evidence="2 3">
    <name type="scientific">Rhodococcus daqingensis</name>
    <dbReference type="NCBI Taxonomy" id="2479363"/>
    <lineage>
        <taxon>Bacteria</taxon>
        <taxon>Bacillati</taxon>
        <taxon>Actinomycetota</taxon>
        <taxon>Actinomycetes</taxon>
        <taxon>Mycobacteriales</taxon>
        <taxon>Nocardiaceae</taxon>
        <taxon>Rhodococcus</taxon>
    </lineage>
</organism>